<dbReference type="STRING" id="479431.Namu_0063"/>
<sequence>MNSIREMYKAAPDLVVTVASLLGLALVLGVTTLFVS</sequence>
<evidence type="ECO:0000256" key="1">
    <source>
        <dbReference type="SAM" id="Phobius"/>
    </source>
</evidence>
<keyword evidence="1" id="KW-0472">Membrane</keyword>
<evidence type="ECO:0000313" key="2">
    <source>
        <dbReference type="EMBL" id="ACV76500.1"/>
    </source>
</evidence>
<keyword evidence="3" id="KW-1185">Reference proteome</keyword>
<organism evidence="2 3">
    <name type="scientific">Nakamurella multipartita (strain ATCC 700099 / DSM 44233 / CIP 104796 / JCM 9543 / NBRC 105858 / Y-104)</name>
    <name type="common">Microsphaera multipartita</name>
    <dbReference type="NCBI Taxonomy" id="479431"/>
    <lineage>
        <taxon>Bacteria</taxon>
        <taxon>Bacillati</taxon>
        <taxon>Actinomycetota</taxon>
        <taxon>Actinomycetes</taxon>
        <taxon>Nakamurellales</taxon>
        <taxon>Nakamurellaceae</taxon>
        <taxon>Nakamurella</taxon>
    </lineage>
</organism>
<keyword evidence="1" id="KW-1133">Transmembrane helix</keyword>
<accession>C8XIR3</accession>
<dbReference type="Proteomes" id="UP000002218">
    <property type="component" value="Chromosome"/>
</dbReference>
<dbReference type="EMBL" id="CP001737">
    <property type="protein sequence ID" value="ACV76500.1"/>
    <property type="molecule type" value="Genomic_DNA"/>
</dbReference>
<proteinExistence type="predicted"/>
<gene>
    <name evidence="2" type="ordered locus">Namu_0063</name>
</gene>
<evidence type="ECO:0000313" key="3">
    <source>
        <dbReference type="Proteomes" id="UP000002218"/>
    </source>
</evidence>
<reference evidence="3" key="1">
    <citation type="submission" date="2009-09" db="EMBL/GenBank/DDBJ databases">
        <title>The complete genome of Nakamurella multipartita DSM 44233.</title>
        <authorList>
            <consortium name="US DOE Joint Genome Institute (JGI-PGF)"/>
            <person name="Lucas S."/>
            <person name="Copeland A."/>
            <person name="Lapidus A."/>
            <person name="Glavina del Rio T."/>
            <person name="Dalin E."/>
            <person name="Tice H."/>
            <person name="Bruce D."/>
            <person name="Goodwin L."/>
            <person name="Pitluck S."/>
            <person name="Kyrpides N."/>
            <person name="Mavromatis K."/>
            <person name="Ivanova N."/>
            <person name="Ovchinnikova G."/>
            <person name="Sims D."/>
            <person name="Meincke L."/>
            <person name="Brettin T."/>
            <person name="Detter J.C."/>
            <person name="Han C."/>
            <person name="Larimer F."/>
            <person name="Land M."/>
            <person name="Hauser L."/>
            <person name="Markowitz V."/>
            <person name="Cheng J.-F."/>
            <person name="Hugenholtz P."/>
            <person name="Woyke T."/>
            <person name="Wu D."/>
            <person name="Klenk H.-P."/>
            <person name="Eisen J.A."/>
        </authorList>
    </citation>
    <scope>NUCLEOTIDE SEQUENCE [LARGE SCALE GENOMIC DNA]</scope>
    <source>
        <strain evidence="3">ATCC 700099 / DSM 44233 / CIP 104796 / JCM 9543 / NBRC 105858 / Y-104</strain>
    </source>
</reference>
<dbReference type="AlphaFoldDB" id="C8XIR3"/>
<dbReference type="HOGENOM" id="CLU_3357246_0_0_11"/>
<protein>
    <submittedName>
        <fullName evidence="2">Uncharacterized protein</fullName>
    </submittedName>
</protein>
<reference evidence="2 3" key="2">
    <citation type="journal article" date="2010" name="Stand. Genomic Sci.">
        <title>Complete genome sequence of Nakamurella multipartita type strain (Y-104).</title>
        <authorList>
            <person name="Tice H."/>
            <person name="Mayilraj S."/>
            <person name="Sims D."/>
            <person name="Lapidus A."/>
            <person name="Nolan M."/>
            <person name="Lucas S."/>
            <person name="Glavina Del Rio T."/>
            <person name="Copeland A."/>
            <person name="Cheng J.F."/>
            <person name="Meincke L."/>
            <person name="Bruce D."/>
            <person name="Goodwin L."/>
            <person name="Pitluck S."/>
            <person name="Ivanova N."/>
            <person name="Mavromatis K."/>
            <person name="Ovchinnikova G."/>
            <person name="Pati A."/>
            <person name="Chen A."/>
            <person name="Palaniappan K."/>
            <person name="Land M."/>
            <person name="Hauser L."/>
            <person name="Chang Y.J."/>
            <person name="Jeffries C.D."/>
            <person name="Detter J.C."/>
            <person name="Brettin T."/>
            <person name="Rohde M."/>
            <person name="Goker M."/>
            <person name="Bristow J."/>
            <person name="Eisen J.A."/>
            <person name="Markowitz V."/>
            <person name="Hugenholtz P."/>
            <person name="Kyrpides N.C."/>
            <person name="Klenk H.P."/>
            <person name="Chen F."/>
        </authorList>
    </citation>
    <scope>NUCLEOTIDE SEQUENCE [LARGE SCALE GENOMIC DNA]</scope>
    <source>
        <strain evidence="3">ATCC 700099 / DSM 44233 / CIP 104796 / JCM 9543 / NBRC 105858 / Y-104</strain>
    </source>
</reference>
<dbReference type="InParanoid" id="C8XIR3"/>
<dbReference type="KEGG" id="nml:Namu_0063"/>
<keyword evidence="1" id="KW-0812">Transmembrane</keyword>
<feature type="transmembrane region" description="Helical" evidence="1">
    <location>
        <begin position="12"/>
        <end position="35"/>
    </location>
</feature>
<name>C8XIR3_NAKMY</name>